<gene>
    <name evidence="1" type="primary">jg2677</name>
    <name evidence="1" type="ORF">PAEG_LOCUS5787</name>
</gene>
<dbReference type="PANTHER" id="PTHR43372:SF1">
    <property type="entry name" value="LD38433P"/>
    <property type="match status" value="1"/>
</dbReference>
<dbReference type="SUPFAM" id="SSF75304">
    <property type="entry name" value="Amidase signature (AS) enzymes"/>
    <property type="match status" value="1"/>
</dbReference>
<dbReference type="EMBL" id="CAKXAJ010018774">
    <property type="protein sequence ID" value="CAH2217911.1"/>
    <property type="molecule type" value="Genomic_DNA"/>
</dbReference>
<dbReference type="InterPro" id="IPR052739">
    <property type="entry name" value="FAAH2"/>
</dbReference>
<evidence type="ECO:0000313" key="1">
    <source>
        <dbReference type="EMBL" id="CAH2217911.1"/>
    </source>
</evidence>
<dbReference type="GO" id="GO:0012505">
    <property type="term" value="C:endomembrane system"/>
    <property type="evidence" value="ECO:0007669"/>
    <property type="project" value="TreeGrafter"/>
</dbReference>
<dbReference type="Gene3D" id="3.90.1300.10">
    <property type="entry name" value="Amidase signature (AS) domain"/>
    <property type="match status" value="1"/>
</dbReference>
<name>A0A8S4QR41_9NEOP</name>
<feature type="non-terminal residue" evidence="1">
    <location>
        <position position="1"/>
    </location>
</feature>
<evidence type="ECO:0000313" key="2">
    <source>
        <dbReference type="Proteomes" id="UP000838756"/>
    </source>
</evidence>
<keyword evidence="2" id="KW-1185">Reference proteome</keyword>
<accession>A0A8S4QR41</accession>
<organism evidence="1 2">
    <name type="scientific">Pararge aegeria aegeria</name>
    <dbReference type="NCBI Taxonomy" id="348720"/>
    <lineage>
        <taxon>Eukaryota</taxon>
        <taxon>Metazoa</taxon>
        <taxon>Ecdysozoa</taxon>
        <taxon>Arthropoda</taxon>
        <taxon>Hexapoda</taxon>
        <taxon>Insecta</taxon>
        <taxon>Pterygota</taxon>
        <taxon>Neoptera</taxon>
        <taxon>Endopterygota</taxon>
        <taxon>Lepidoptera</taxon>
        <taxon>Glossata</taxon>
        <taxon>Ditrysia</taxon>
        <taxon>Papilionoidea</taxon>
        <taxon>Nymphalidae</taxon>
        <taxon>Satyrinae</taxon>
        <taxon>Satyrini</taxon>
        <taxon>Parargina</taxon>
        <taxon>Pararge</taxon>
    </lineage>
</organism>
<reference evidence="1" key="1">
    <citation type="submission" date="2022-03" db="EMBL/GenBank/DDBJ databases">
        <authorList>
            <person name="Lindestad O."/>
        </authorList>
    </citation>
    <scope>NUCLEOTIDE SEQUENCE</scope>
</reference>
<dbReference type="Proteomes" id="UP000838756">
    <property type="component" value="Unassembled WGS sequence"/>
</dbReference>
<proteinExistence type="predicted"/>
<dbReference type="OrthoDB" id="6428749at2759"/>
<comment type="caution">
    <text evidence="1">The sequence shown here is derived from an EMBL/GenBank/DDBJ whole genome shotgun (WGS) entry which is preliminary data.</text>
</comment>
<dbReference type="AlphaFoldDB" id="A0A8S4QR41"/>
<dbReference type="InterPro" id="IPR036928">
    <property type="entry name" value="AS_sf"/>
</dbReference>
<protein>
    <submittedName>
        <fullName evidence="1">Jg2677 protein</fullName>
    </submittedName>
</protein>
<sequence length="94" mass="10107">ETLGSDGVLLFPSAPYPAPYHYAPFLRPFNFALWGVFNSLKLPVAQVPLGLNSDDLPLGLQVVAAPKQDALCVAVADHIGKMFKGYVPPCQVPE</sequence>
<dbReference type="PANTHER" id="PTHR43372">
    <property type="entry name" value="FATTY-ACID AMIDE HYDROLASE"/>
    <property type="match status" value="1"/>
</dbReference>